<dbReference type="PROSITE" id="PS51677">
    <property type="entry name" value="NODB"/>
    <property type="match status" value="1"/>
</dbReference>
<sequence length="252" mass="29030">MRTGLRIIAASLALLLCLTNTALGHPAVRKNRQYYEQRGDMIWEVHTNQKVIALTFDDGPDPLETEQILDVLNQYDAKCTFFAIGKRLASYPDVARRVIAEGHELANHTYNHVYFKKPISQKQVQQELELTENEIIKITSRHSKLFRPPGGMYDETLINISNSMGLKPILWSWHQDTKDWNCPGVYKIVNKVLRNAHNGDIVLFHDHVHGRSQTRQALKLILPELKKRGYRFVTVSELIRLSDMPQIGKNNH</sequence>
<dbReference type="PANTHER" id="PTHR10587">
    <property type="entry name" value="GLYCOSYL TRANSFERASE-RELATED"/>
    <property type="match status" value="1"/>
</dbReference>
<evidence type="ECO:0000256" key="2">
    <source>
        <dbReference type="ARBA" id="ARBA00022801"/>
    </source>
</evidence>
<proteinExistence type="predicted"/>
<dbReference type="Pfam" id="PF01522">
    <property type="entry name" value="Polysacc_deac_1"/>
    <property type="match status" value="1"/>
</dbReference>
<dbReference type="GO" id="GO:0016810">
    <property type="term" value="F:hydrolase activity, acting on carbon-nitrogen (but not peptide) bonds"/>
    <property type="evidence" value="ECO:0007669"/>
    <property type="project" value="InterPro"/>
</dbReference>
<dbReference type="GO" id="GO:0016020">
    <property type="term" value="C:membrane"/>
    <property type="evidence" value="ECO:0007669"/>
    <property type="project" value="TreeGrafter"/>
</dbReference>
<dbReference type="Gene3D" id="3.20.20.370">
    <property type="entry name" value="Glycoside hydrolase/deacetylase"/>
    <property type="match status" value="1"/>
</dbReference>
<dbReference type="GO" id="GO:0046872">
    <property type="term" value="F:metal ion binding"/>
    <property type="evidence" value="ECO:0007669"/>
    <property type="project" value="UniProtKB-KW"/>
</dbReference>
<dbReference type="InterPro" id="IPR011330">
    <property type="entry name" value="Glyco_hydro/deAcase_b/a-brl"/>
</dbReference>
<accession>A0A0F7CHX4</accession>
<reference evidence="5 6" key="1">
    <citation type="submission" date="2015-03" db="EMBL/GenBank/DDBJ databases">
        <authorList>
            <person name="Abdul Halim M."/>
        </authorList>
    </citation>
    <scope>NUCLEOTIDE SEQUENCE [LARGE SCALE GENOMIC DNA]</scope>
    <source>
        <strain evidence="5 6">ATCC 35681</strain>
    </source>
</reference>
<dbReference type="HOGENOM" id="CLU_021264_0_1_9"/>
<dbReference type="AlphaFoldDB" id="A0A0F7CHX4"/>
<feature type="domain" description="NodB homology" evidence="4">
    <location>
        <begin position="50"/>
        <end position="233"/>
    </location>
</feature>
<dbReference type="GO" id="GO:0005975">
    <property type="term" value="P:carbohydrate metabolic process"/>
    <property type="evidence" value="ECO:0007669"/>
    <property type="project" value="InterPro"/>
</dbReference>
<dbReference type="OrthoDB" id="2649545at2"/>
<protein>
    <submittedName>
        <fullName evidence="5">Polysaccharide deacetylase</fullName>
    </submittedName>
</protein>
<evidence type="ECO:0000313" key="6">
    <source>
        <dbReference type="Proteomes" id="UP000034189"/>
    </source>
</evidence>
<dbReference type="Proteomes" id="UP000034189">
    <property type="component" value="Chromosome"/>
</dbReference>
<keyword evidence="2" id="KW-0378">Hydrolase</keyword>
<dbReference type="InterPro" id="IPR002509">
    <property type="entry name" value="NODB_dom"/>
</dbReference>
<reference evidence="5 6" key="2">
    <citation type="journal article" date="2016" name="Genome Announc.">
        <title>Genome Sequence of a Gram-Positive Diazotroph, Paenibacillus durus Type Strain ATCC 35681.</title>
        <authorList>
            <person name="Halim M.A."/>
            <person name="Rahman A.Y."/>
            <person name="Sim K.S."/>
            <person name="Yam H.C."/>
            <person name="Rahim A.A."/>
            <person name="Ghazali A.H."/>
            <person name="Najimudin N."/>
        </authorList>
    </citation>
    <scope>NUCLEOTIDE SEQUENCE [LARGE SCALE GENOMIC DNA]</scope>
    <source>
        <strain evidence="5 6">ATCC 35681</strain>
    </source>
</reference>
<keyword evidence="3" id="KW-0732">Signal</keyword>
<feature type="signal peptide" evidence="3">
    <location>
        <begin position="1"/>
        <end position="24"/>
    </location>
</feature>
<dbReference type="EMBL" id="CP011114">
    <property type="protein sequence ID" value="AKG34846.1"/>
    <property type="molecule type" value="Genomic_DNA"/>
</dbReference>
<name>A0A0F7CHX4_PAEDU</name>
<evidence type="ECO:0000313" key="5">
    <source>
        <dbReference type="EMBL" id="AKG34846.1"/>
    </source>
</evidence>
<evidence type="ECO:0000259" key="4">
    <source>
        <dbReference type="PROSITE" id="PS51677"/>
    </source>
</evidence>
<dbReference type="PATRIC" id="fig|1333534.5.peg.2185"/>
<dbReference type="RefSeq" id="WP_025694810.1">
    <property type="nucleotide sequence ID" value="NZ_ASQQ01000186.1"/>
</dbReference>
<keyword evidence="1" id="KW-0479">Metal-binding</keyword>
<dbReference type="PANTHER" id="PTHR10587:SF133">
    <property type="entry name" value="CHITIN DEACETYLASE 1-RELATED"/>
    <property type="match status" value="1"/>
</dbReference>
<dbReference type="InterPro" id="IPR050248">
    <property type="entry name" value="Polysacc_deacetylase_ArnD"/>
</dbReference>
<evidence type="ECO:0000256" key="1">
    <source>
        <dbReference type="ARBA" id="ARBA00022723"/>
    </source>
</evidence>
<organism evidence="5 6">
    <name type="scientific">Paenibacillus durus ATCC 35681</name>
    <dbReference type="NCBI Taxonomy" id="1333534"/>
    <lineage>
        <taxon>Bacteria</taxon>
        <taxon>Bacillati</taxon>
        <taxon>Bacillota</taxon>
        <taxon>Bacilli</taxon>
        <taxon>Bacillales</taxon>
        <taxon>Paenibacillaceae</taxon>
        <taxon>Paenibacillus</taxon>
    </lineage>
</organism>
<dbReference type="SUPFAM" id="SSF88713">
    <property type="entry name" value="Glycoside hydrolase/deacetylase"/>
    <property type="match status" value="1"/>
</dbReference>
<dbReference type="CDD" id="cd10917">
    <property type="entry name" value="CE4_NodB_like_6s_7s"/>
    <property type="match status" value="1"/>
</dbReference>
<gene>
    <name evidence="5" type="ORF">VK70_09930</name>
</gene>
<feature type="chain" id="PRO_5002513852" evidence="3">
    <location>
        <begin position="25"/>
        <end position="252"/>
    </location>
</feature>
<evidence type="ECO:0000256" key="3">
    <source>
        <dbReference type="SAM" id="SignalP"/>
    </source>
</evidence>